<dbReference type="AlphaFoldDB" id="S4NEL4"/>
<dbReference type="PATRIC" id="fig|1283301.3.peg.6093"/>
<dbReference type="PROSITE" id="PS51012">
    <property type="entry name" value="ABC_TM2"/>
    <property type="match status" value="1"/>
</dbReference>
<feature type="transmembrane region" description="Helical" evidence="10">
    <location>
        <begin position="474"/>
        <end position="495"/>
    </location>
</feature>
<reference evidence="14 15" key="1">
    <citation type="submission" date="2013-02" db="EMBL/GenBank/DDBJ databases">
        <title>Draft Genome Sequence of Streptomyces afghaniensis, Which Produces Compounds of the Julimycin B-Complex.</title>
        <authorList>
            <person name="Gruening B.A."/>
            <person name="Praeg A."/>
            <person name="Erxleben A."/>
            <person name="Guenther S."/>
            <person name="Fiedler H.-P."/>
            <person name="Goodfellow M."/>
            <person name="Mueller M."/>
        </authorList>
    </citation>
    <scope>NUCLEOTIDE SEQUENCE [LARGE SCALE GENOMIC DNA]</scope>
    <source>
        <strain evidence="14 15">772</strain>
    </source>
</reference>
<gene>
    <name evidence="14" type="ORF">STAFG_6135</name>
</gene>
<evidence type="ECO:0000256" key="8">
    <source>
        <dbReference type="ARBA" id="ARBA00023136"/>
    </source>
</evidence>
<evidence type="ECO:0000256" key="11">
    <source>
        <dbReference type="SAM" id="MobiDB-lite"/>
    </source>
</evidence>
<evidence type="ECO:0000256" key="6">
    <source>
        <dbReference type="ARBA" id="ARBA00022840"/>
    </source>
</evidence>
<keyword evidence="5" id="KW-0547">Nucleotide-binding</keyword>
<dbReference type="PROSITE" id="PS50893">
    <property type="entry name" value="ABC_TRANSPORTER_2"/>
    <property type="match status" value="1"/>
</dbReference>
<dbReference type="Proteomes" id="UP000015001">
    <property type="component" value="Unassembled WGS sequence"/>
</dbReference>
<dbReference type="GO" id="GO:0016887">
    <property type="term" value="F:ATP hydrolysis activity"/>
    <property type="evidence" value="ECO:0007669"/>
    <property type="project" value="InterPro"/>
</dbReference>
<dbReference type="InterPro" id="IPR013525">
    <property type="entry name" value="ABC2_TM"/>
</dbReference>
<dbReference type="InterPro" id="IPR003593">
    <property type="entry name" value="AAA+_ATPase"/>
</dbReference>
<evidence type="ECO:0000313" key="14">
    <source>
        <dbReference type="EMBL" id="EPJ36804.1"/>
    </source>
</evidence>
<dbReference type="Gene3D" id="3.40.50.300">
    <property type="entry name" value="P-loop containing nucleotide triphosphate hydrolases"/>
    <property type="match status" value="1"/>
</dbReference>
<dbReference type="GO" id="GO:0005886">
    <property type="term" value="C:plasma membrane"/>
    <property type="evidence" value="ECO:0007669"/>
    <property type="project" value="UniProtKB-SubCell"/>
</dbReference>
<organism evidence="14 15">
    <name type="scientific">Streptomyces afghaniensis 772</name>
    <dbReference type="NCBI Taxonomy" id="1283301"/>
    <lineage>
        <taxon>Bacteria</taxon>
        <taxon>Bacillati</taxon>
        <taxon>Actinomycetota</taxon>
        <taxon>Actinomycetes</taxon>
        <taxon>Kitasatosporales</taxon>
        <taxon>Streptomycetaceae</taxon>
        <taxon>Streptomyces</taxon>
    </lineage>
</organism>
<feature type="domain" description="ABC transmembrane type-2" evidence="13">
    <location>
        <begin position="441"/>
        <end position="666"/>
    </location>
</feature>
<dbReference type="Pfam" id="PF01061">
    <property type="entry name" value="ABC2_membrane"/>
    <property type="match status" value="1"/>
</dbReference>
<comment type="similarity">
    <text evidence="10">Belongs to the ABC-2 integral membrane protein family.</text>
</comment>
<evidence type="ECO:0000313" key="15">
    <source>
        <dbReference type="Proteomes" id="UP000015001"/>
    </source>
</evidence>
<evidence type="ECO:0000256" key="1">
    <source>
        <dbReference type="ARBA" id="ARBA00004141"/>
    </source>
</evidence>
<dbReference type="SUPFAM" id="SSF52540">
    <property type="entry name" value="P-loop containing nucleoside triphosphate hydrolases"/>
    <property type="match status" value="1"/>
</dbReference>
<dbReference type="InterPro" id="IPR027417">
    <property type="entry name" value="P-loop_NTPase"/>
</dbReference>
<accession>S4NEL4</accession>
<evidence type="ECO:0000259" key="12">
    <source>
        <dbReference type="PROSITE" id="PS50893"/>
    </source>
</evidence>
<keyword evidence="3 10" id="KW-0813">Transport</keyword>
<dbReference type="EMBL" id="AOPY01001539">
    <property type="protein sequence ID" value="EPJ36804.1"/>
    <property type="molecule type" value="Genomic_DNA"/>
</dbReference>
<evidence type="ECO:0000256" key="9">
    <source>
        <dbReference type="ARBA" id="ARBA00023251"/>
    </source>
</evidence>
<keyword evidence="4 10" id="KW-0812">Transmembrane</keyword>
<dbReference type="OrthoDB" id="9804819at2"/>
<evidence type="ECO:0000256" key="4">
    <source>
        <dbReference type="ARBA" id="ARBA00022692"/>
    </source>
</evidence>
<keyword evidence="15" id="KW-1185">Reference proteome</keyword>
<evidence type="ECO:0000256" key="5">
    <source>
        <dbReference type="ARBA" id="ARBA00022741"/>
    </source>
</evidence>
<feature type="region of interest" description="Disordered" evidence="11">
    <location>
        <begin position="317"/>
        <end position="344"/>
    </location>
</feature>
<keyword evidence="10" id="KW-1003">Cell membrane</keyword>
<name>S4NEL4_9ACTN</name>
<feature type="transmembrane region" description="Helical" evidence="10">
    <location>
        <begin position="443"/>
        <end position="462"/>
    </location>
</feature>
<keyword evidence="9" id="KW-0046">Antibiotic resistance</keyword>
<sequence>MNHVSRDNAIEVRNLTRVFPTGGSDTLVKANDDLTFSIPRGQVFGLLGANGAGKTTLVSQLLGLVRPTSGEILVEGIDAVAWPDEVKAMTGFLPQTGLSMRLVEVRRALHYTGRLRGQSEADARRQTAELIEELGLGDVRDRYVDQLSGGMTRLVNFGMALMGRPKLLILDEPTNELDPHNRRLVWDMVSRRSAADGTTVVLVTHNVLEAESAVDQVAVMNGGRITAMGTPGRLKEALGDSIRLELFVKGDGGLARHERERFGAVGTITAGKRDGSYLVQTDSARMPELMRLVHGEVGMDRVADFRLTRPTLEDVYLTMDGRSGPDAAPSVTTEPDAAEGLASAEASETAAGLVPAGAVTSAAAVLTTAPSAPATTPAPPSPFGEAGDETASGARTRQAASAGPVPRDGKGVPARGAKTRLRRMGIDLKYLWLEQMLEVRTTWSWVLMFGLLMPTAMVFGLTRIGNGLSDEQSLLFIVSGAAIFSVANEGIGTLAQRIGVLRQDGMMVYYASLPISRISFLAAMVFSRLLLILPGLITPMIVAKLMYDTDFVISPALLLVLPLSCMALSAIGLAIGTLVRSMDLLLVIVNLMIFVLLLVAPVLIPIESLPVPLQVFGYLLPPTYAAESLRLALVGDFGATFLFDIAVLAAMTAAGLVGASRWIRWRTA</sequence>
<dbReference type="PANTHER" id="PTHR42711:SF19">
    <property type="entry name" value="DOXORUBICIN RESISTANCE ATP-BINDING PROTEIN DRRA"/>
    <property type="match status" value="1"/>
</dbReference>
<evidence type="ECO:0000256" key="10">
    <source>
        <dbReference type="RuleBase" id="RU361157"/>
    </source>
</evidence>
<dbReference type="HOGENOM" id="CLU_025190_0_0_11"/>
<keyword evidence="7 10" id="KW-1133">Transmembrane helix</keyword>
<feature type="transmembrane region" description="Helical" evidence="10">
    <location>
        <begin position="584"/>
        <end position="604"/>
    </location>
</feature>
<dbReference type="InterPro" id="IPR003439">
    <property type="entry name" value="ABC_transporter-like_ATP-bd"/>
</dbReference>
<dbReference type="PANTHER" id="PTHR42711">
    <property type="entry name" value="ABC TRANSPORTER ATP-BINDING PROTEIN"/>
    <property type="match status" value="1"/>
</dbReference>
<evidence type="ECO:0000256" key="3">
    <source>
        <dbReference type="ARBA" id="ARBA00022448"/>
    </source>
</evidence>
<dbReference type="InterPro" id="IPR050763">
    <property type="entry name" value="ABC_transporter_ATP-binding"/>
</dbReference>
<feature type="transmembrane region" description="Helical" evidence="10">
    <location>
        <begin position="637"/>
        <end position="659"/>
    </location>
</feature>
<evidence type="ECO:0000256" key="7">
    <source>
        <dbReference type="ARBA" id="ARBA00022989"/>
    </source>
</evidence>
<dbReference type="Pfam" id="PF00005">
    <property type="entry name" value="ABC_tran"/>
    <property type="match status" value="1"/>
</dbReference>
<dbReference type="SMART" id="SM00382">
    <property type="entry name" value="AAA"/>
    <property type="match status" value="1"/>
</dbReference>
<dbReference type="GO" id="GO:0005524">
    <property type="term" value="F:ATP binding"/>
    <property type="evidence" value="ECO:0007669"/>
    <property type="project" value="UniProtKB-KW"/>
</dbReference>
<keyword evidence="6" id="KW-0067">ATP-binding</keyword>
<evidence type="ECO:0000256" key="2">
    <source>
        <dbReference type="ARBA" id="ARBA00004202"/>
    </source>
</evidence>
<proteinExistence type="inferred from homology"/>
<dbReference type="GO" id="GO:0140359">
    <property type="term" value="F:ABC-type transporter activity"/>
    <property type="evidence" value="ECO:0007669"/>
    <property type="project" value="InterPro"/>
</dbReference>
<dbReference type="InterPro" id="IPR047817">
    <property type="entry name" value="ABC2_TM_bact-type"/>
</dbReference>
<dbReference type="RefSeq" id="WP_020275000.1">
    <property type="nucleotide sequence ID" value="NZ_KE354303.1"/>
</dbReference>
<keyword evidence="8 10" id="KW-0472">Membrane</keyword>
<evidence type="ECO:0000259" key="13">
    <source>
        <dbReference type="PROSITE" id="PS51012"/>
    </source>
</evidence>
<feature type="transmembrane region" description="Helical" evidence="10">
    <location>
        <begin position="507"/>
        <end position="531"/>
    </location>
</feature>
<feature type="domain" description="ABC transporter" evidence="12">
    <location>
        <begin position="10"/>
        <end position="247"/>
    </location>
</feature>
<comment type="caution">
    <text evidence="14">The sequence shown here is derived from an EMBL/GenBank/DDBJ whole genome shotgun (WGS) entry which is preliminary data.</text>
</comment>
<comment type="subcellular location">
    <subcellularLocation>
        <location evidence="10">Cell membrane</location>
        <topology evidence="10">Multi-pass membrane protein</topology>
    </subcellularLocation>
    <subcellularLocation>
        <location evidence="2">Cell membrane</location>
        <topology evidence="2">Peripheral membrane protein</topology>
    </subcellularLocation>
    <subcellularLocation>
        <location evidence="1">Membrane</location>
        <topology evidence="1">Multi-pass membrane protein</topology>
    </subcellularLocation>
</comment>
<feature type="region of interest" description="Disordered" evidence="11">
    <location>
        <begin position="370"/>
        <end position="415"/>
    </location>
</feature>
<protein>
    <recommendedName>
        <fullName evidence="10">Transport permease protein</fullName>
    </recommendedName>
</protein>
<dbReference type="GO" id="GO:0046677">
    <property type="term" value="P:response to antibiotic"/>
    <property type="evidence" value="ECO:0007669"/>
    <property type="project" value="UniProtKB-KW"/>
</dbReference>
<feature type="transmembrane region" description="Helical" evidence="10">
    <location>
        <begin position="551"/>
        <end position="575"/>
    </location>
</feature>